<gene>
    <name evidence="2" type="ORF">TNCV_4287841</name>
</gene>
<proteinExistence type="predicted"/>
<reference evidence="2" key="1">
    <citation type="submission" date="2020-08" db="EMBL/GenBank/DDBJ databases">
        <title>Multicomponent nature underlies the extraordinary mechanical properties of spider dragline silk.</title>
        <authorList>
            <person name="Kono N."/>
            <person name="Nakamura H."/>
            <person name="Mori M."/>
            <person name="Yoshida Y."/>
            <person name="Ohtoshi R."/>
            <person name="Malay A.D."/>
            <person name="Moran D.A.P."/>
            <person name="Tomita M."/>
            <person name="Numata K."/>
            <person name="Arakawa K."/>
        </authorList>
    </citation>
    <scope>NUCLEOTIDE SEQUENCE</scope>
</reference>
<sequence length="110" mass="12438">MMPSYATTSRTFCHTFCRKCNIRSADLEVSRNGAAGRKFDTVESNMHRWRKQRDTNFPHKSPTKLFTIPEKGLDTTEDNIVRKSGDSGKSSEVRCDSGSDDSFLEQEIVG</sequence>
<dbReference type="EMBL" id="BMAU01021278">
    <property type="protein sequence ID" value="GFY07848.1"/>
    <property type="molecule type" value="Genomic_DNA"/>
</dbReference>
<dbReference type="Proteomes" id="UP000887159">
    <property type="component" value="Unassembled WGS sequence"/>
</dbReference>
<accession>A0A8X6SIZ8</accession>
<evidence type="ECO:0000256" key="1">
    <source>
        <dbReference type="SAM" id="MobiDB-lite"/>
    </source>
</evidence>
<feature type="region of interest" description="Disordered" evidence="1">
    <location>
        <begin position="53"/>
        <end position="110"/>
    </location>
</feature>
<organism evidence="2 3">
    <name type="scientific">Trichonephila clavipes</name>
    <name type="common">Golden silk orbweaver</name>
    <name type="synonym">Nephila clavipes</name>
    <dbReference type="NCBI Taxonomy" id="2585209"/>
    <lineage>
        <taxon>Eukaryota</taxon>
        <taxon>Metazoa</taxon>
        <taxon>Ecdysozoa</taxon>
        <taxon>Arthropoda</taxon>
        <taxon>Chelicerata</taxon>
        <taxon>Arachnida</taxon>
        <taxon>Araneae</taxon>
        <taxon>Araneomorphae</taxon>
        <taxon>Entelegynae</taxon>
        <taxon>Araneoidea</taxon>
        <taxon>Nephilidae</taxon>
        <taxon>Trichonephila</taxon>
    </lineage>
</organism>
<keyword evidence="3" id="KW-1185">Reference proteome</keyword>
<name>A0A8X6SIZ8_TRICX</name>
<protein>
    <submittedName>
        <fullName evidence="2">Uncharacterized protein</fullName>
    </submittedName>
</protein>
<evidence type="ECO:0000313" key="2">
    <source>
        <dbReference type="EMBL" id="GFY07848.1"/>
    </source>
</evidence>
<feature type="compositionally biased region" description="Basic and acidic residues" evidence="1">
    <location>
        <begin position="71"/>
        <end position="97"/>
    </location>
</feature>
<dbReference type="AlphaFoldDB" id="A0A8X6SIZ8"/>
<evidence type="ECO:0000313" key="3">
    <source>
        <dbReference type="Proteomes" id="UP000887159"/>
    </source>
</evidence>
<comment type="caution">
    <text evidence="2">The sequence shown here is derived from an EMBL/GenBank/DDBJ whole genome shotgun (WGS) entry which is preliminary data.</text>
</comment>